<evidence type="ECO:0000259" key="13">
    <source>
        <dbReference type="PROSITE" id="PS50839"/>
    </source>
</evidence>
<evidence type="ECO:0000256" key="6">
    <source>
        <dbReference type="ARBA" id="ARBA00022692"/>
    </source>
</evidence>
<dbReference type="Proteomes" id="UP000028725">
    <property type="component" value="Unassembled WGS sequence"/>
</dbReference>
<dbReference type="SMART" id="SM00387">
    <property type="entry name" value="HATPase_c"/>
    <property type="match status" value="1"/>
</dbReference>
<dbReference type="EC" id="2.7.13.3" evidence="3"/>
<evidence type="ECO:0000256" key="4">
    <source>
        <dbReference type="ARBA" id="ARBA00022553"/>
    </source>
</evidence>
<evidence type="ECO:0000313" key="14">
    <source>
        <dbReference type="EMBL" id="KFE67932.1"/>
    </source>
</evidence>
<name>A0A085WJR9_9BACT</name>
<dbReference type="AlphaFoldDB" id="A0A085WJR9"/>
<dbReference type="NCBIfam" id="TIGR00229">
    <property type="entry name" value="sensory_box"/>
    <property type="match status" value="1"/>
</dbReference>
<dbReference type="SUPFAM" id="SSF55785">
    <property type="entry name" value="PYP-like sensor domain (PAS domain)"/>
    <property type="match status" value="2"/>
</dbReference>
<feature type="domain" description="PAC" evidence="12">
    <location>
        <begin position="576"/>
        <end position="628"/>
    </location>
</feature>
<organism evidence="14 15">
    <name type="scientific">Hyalangium minutum</name>
    <dbReference type="NCBI Taxonomy" id="394096"/>
    <lineage>
        <taxon>Bacteria</taxon>
        <taxon>Pseudomonadati</taxon>
        <taxon>Myxococcota</taxon>
        <taxon>Myxococcia</taxon>
        <taxon>Myxococcales</taxon>
        <taxon>Cystobacterineae</taxon>
        <taxon>Archangiaceae</taxon>
        <taxon>Hyalangium</taxon>
    </lineage>
</organism>
<dbReference type="Pfam" id="PF03924">
    <property type="entry name" value="CHASE"/>
    <property type="match status" value="1"/>
</dbReference>
<dbReference type="PRINTS" id="PR00344">
    <property type="entry name" value="BCTRLSENSOR"/>
</dbReference>
<dbReference type="Pfam" id="PF00512">
    <property type="entry name" value="HisKA"/>
    <property type="match status" value="1"/>
</dbReference>
<dbReference type="PROSITE" id="PS50113">
    <property type="entry name" value="PAC"/>
    <property type="match status" value="1"/>
</dbReference>
<dbReference type="InterPro" id="IPR003661">
    <property type="entry name" value="HisK_dim/P_dom"/>
</dbReference>
<feature type="domain" description="CHASE" evidence="13">
    <location>
        <begin position="77"/>
        <end position="300"/>
    </location>
</feature>
<keyword evidence="6" id="KW-0812">Transmembrane</keyword>
<dbReference type="GO" id="GO:0000155">
    <property type="term" value="F:phosphorelay sensor kinase activity"/>
    <property type="evidence" value="ECO:0007669"/>
    <property type="project" value="InterPro"/>
</dbReference>
<evidence type="ECO:0000259" key="11">
    <source>
        <dbReference type="PROSITE" id="PS50112"/>
    </source>
</evidence>
<dbReference type="InterPro" id="IPR003594">
    <property type="entry name" value="HATPase_dom"/>
</dbReference>
<dbReference type="Gene3D" id="3.30.450.350">
    <property type="entry name" value="CHASE domain"/>
    <property type="match status" value="1"/>
</dbReference>
<dbReference type="Gene3D" id="3.30.565.10">
    <property type="entry name" value="Histidine kinase-like ATPase, C-terminal domain"/>
    <property type="match status" value="1"/>
</dbReference>
<comment type="caution">
    <text evidence="14">The sequence shown here is derived from an EMBL/GenBank/DDBJ whole genome shotgun (WGS) entry which is preliminary data.</text>
</comment>
<dbReference type="CDD" id="cd00130">
    <property type="entry name" value="PAS"/>
    <property type="match status" value="1"/>
</dbReference>
<evidence type="ECO:0000313" key="15">
    <source>
        <dbReference type="Proteomes" id="UP000028725"/>
    </source>
</evidence>
<dbReference type="PANTHER" id="PTHR43047:SF72">
    <property type="entry name" value="OSMOSENSING HISTIDINE PROTEIN KINASE SLN1"/>
    <property type="match status" value="1"/>
</dbReference>
<keyword evidence="7 14" id="KW-0418">Kinase</keyword>
<dbReference type="CDD" id="cd00075">
    <property type="entry name" value="HATPase"/>
    <property type="match status" value="1"/>
</dbReference>
<gene>
    <name evidence="14" type="ORF">DB31_7169</name>
</gene>
<comment type="subcellular location">
    <subcellularLocation>
        <location evidence="2">Membrane</location>
    </subcellularLocation>
</comment>
<dbReference type="InterPro" id="IPR035965">
    <property type="entry name" value="PAS-like_dom_sf"/>
</dbReference>
<sequence length="861" mass="96031">MKAALPATTRRASLAPQALLIGSLVVASASTALFLATAQSRDTSRFENQVQATQDRIFAHLSSDIALLRGAAGLFAASTSVTREEFRIYVERLDLRRYDPGLQGLGFAARIPASEQEHWLEQARADGLPSFHIWPAGARDEYYAILYLEPQDARNEAALGFDMFTEPKRREAMERAWMTGEPALSGRVVLKQEIDKDQQAGFLLYVPVYRGGNIPPTEDQRREELEGFVYSPFRAEDLFTGIFPPTHSPRILFRVYDGTEAQAGQLLYDSASAEGEPPPSTPRFVRTSRLEIAGQPWTLVFASSPSFERTLLSPWVPTVGGAGVLLSLMVYAVARSQFIGRQRAEASEAERAQLLTREKAAHAEAEAQRTYLHEVFMTAPAVIGIFRGPEHVFEFANAAYQKVLGNRELLGRPLSEALPDLAPEILAVADTVYQTGQPHSDQEVRIPLAYSAGQREEKYWNLIWQPRRNTAGQVDGVLLYAFEVTEQVLARKLVEASREEARRSAEQLQTITDTLPALVAYVDAQQYYRFANRAYETWFGRKPQEVVGKTIQEFVGEKIYARFQEPILRALAGETVRFEGELPRKDGQKLFIQSSYIPERDEHGQVRGFVVLAFDITERKQAEEAVRNAVRLRDEFLSVASHELKTPLTPLSLKLQTLARDAAAQPDSAFVLKVRTSVEAGLKQLKRLSDLIGDLLDVSRITSGQMKLYWEPVDFAAVVREVATRLEPEAARAESRLMLELPAEVPGRSDRMRLEQVAENLLTNAIKYGAGKPIHVRLEASPERIAFTVKDEGIGIAPENQARIFERFERAVSERNYGGLGLGLYITRTIVEALGGTIRVKSEPGQGACFTVELPREPAVS</sequence>
<evidence type="ECO:0000256" key="2">
    <source>
        <dbReference type="ARBA" id="ARBA00004370"/>
    </source>
</evidence>
<dbReference type="RefSeq" id="WP_240486722.1">
    <property type="nucleotide sequence ID" value="NZ_JMCB01000006.1"/>
</dbReference>
<evidence type="ECO:0000259" key="10">
    <source>
        <dbReference type="PROSITE" id="PS50109"/>
    </source>
</evidence>
<keyword evidence="9" id="KW-0472">Membrane</keyword>
<evidence type="ECO:0000256" key="5">
    <source>
        <dbReference type="ARBA" id="ARBA00022679"/>
    </source>
</evidence>
<dbReference type="SMART" id="SM01079">
    <property type="entry name" value="CHASE"/>
    <property type="match status" value="1"/>
</dbReference>
<dbReference type="InterPro" id="IPR001610">
    <property type="entry name" value="PAC"/>
</dbReference>
<dbReference type="Gene3D" id="3.30.450.20">
    <property type="entry name" value="PAS domain"/>
    <property type="match status" value="2"/>
</dbReference>
<keyword evidence="5" id="KW-0808">Transferase</keyword>
<keyword evidence="4" id="KW-0597">Phosphoprotein</keyword>
<dbReference type="InterPro" id="IPR004358">
    <property type="entry name" value="Sig_transdc_His_kin-like_C"/>
</dbReference>
<dbReference type="PROSITE" id="PS50109">
    <property type="entry name" value="HIS_KIN"/>
    <property type="match status" value="1"/>
</dbReference>
<dbReference type="Pfam" id="PF08448">
    <property type="entry name" value="PAS_4"/>
    <property type="match status" value="2"/>
</dbReference>
<dbReference type="InterPro" id="IPR006189">
    <property type="entry name" value="CHASE_dom"/>
</dbReference>
<dbReference type="PANTHER" id="PTHR43047">
    <property type="entry name" value="TWO-COMPONENT HISTIDINE PROTEIN KINASE"/>
    <property type="match status" value="1"/>
</dbReference>
<keyword evidence="8" id="KW-1133">Transmembrane helix</keyword>
<dbReference type="EMBL" id="JMCB01000006">
    <property type="protein sequence ID" value="KFE67932.1"/>
    <property type="molecule type" value="Genomic_DNA"/>
</dbReference>
<comment type="catalytic activity">
    <reaction evidence="1">
        <text>ATP + protein L-histidine = ADP + protein N-phospho-L-histidine.</text>
        <dbReference type="EC" id="2.7.13.3"/>
    </reaction>
</comment>
<dbReference type="PROSITE" id="PS50112">
    <property type="entry name" value="PAS"/>
    <property type="match status" value="1"/>
</dbReference>
<reference evidence="14 15" key="1">
    <citation type="submission" date="2014-04" db="EMBL/GenBank/DDBJ databases">
        <title>Genome assembly of Hyalangium minutum DSM 14724.</title>
        <authorList>
            <person name="Sharma G."/>
            <person name="Subramanian S."/>
        </authorList>
    </citation>
    <scope>NUCLEOTIDE SEQUENCE [LARGE SCALE GENOMIC DNA]</scope>
    <source>
        <strain evidence="14 15">DSM 14724</strain>
    </source>
</reference>
<evidence type="ECO:0000256" key="3">
    <source>
        <dbReference type="ARBA" id="ARBA00012438"/>
    </source>
</evidence>
<feature type="domain" description="Histidine kinase" evidence="10">
    <location>
        <begin position="639"/>
        <end position="858"/>
    </location>
</feature>
<dbReference type="Pfam" id="PF02518">
    <property type="entry name" value="HATPase_c"/>
    <property type="match status" value="1"/>
</dbReference>
<keyword evidence="15" id="KW-1185">Reference proteome</keyword>
<dbReference type="InterPro" id="IPR000700">
    <property type="entry name" value="PAS-assoc_C"/>
</dbReference>
<dbReference type="InterPro" id="IPR013656">
    <property type="entry name" value="PAS_4"/>
</dbReference>
<dbReference type="InterPro" id="IPR000014">
    <property type="entry name" value="PAS"/>
</dbReference>
<dbReference type="SMART" id="SM00388">
    <property type="entry name" value="HisKA"/>
    <property type="match status" value="1"/>
</dbReference>
<dbReference type="PROSITE" id="PS50839">
    <property type="entry name" value="CHASE"/>
    <property type="match status" value="1"/>
</dbReference>
<dbReference type="STRING" id="394096.DB31_7169"/>
<dbReference type="Gene3D" id="1.10.287.130">
    <property type="match status" value="1"/>
</dbReference>
<evidence type="ECO:0000256" key="8">
    <source>
        <dbReference type="ARBA" id="ARBA00022989"/>
    </source>
</evidence>
<accession>A0A085WJR9</accession>
<evidence type="ECO:0000256" key="9">
    <source>
        <dbReference type="ARBA" id="ARBA00023136"/>
    </source>
</evidence>
<dbReference type="SMART" id="SM00091">
    <property type="entry name" value="PAS"/>
    <property type="match status" value="2"/>
</dbReference>
<dbReference type="InterPro" id="IPR036890">
    <property type="entry name" value="HATPase_C_sf"/>
</dbReference>
<dbReference type="InterPro" id="IPR005467">
    <property type="entry name" value="His_kinase_dom"/>
</dbReference>
<evidence type="ECO:0000256" key="1">
    <source>
        <dbReference type="ARBA" id="ARBA00000085"/>
    </source>
</evidence>
<dbReference type="SUPFAM" id="SSF47384">
    <property type="entry name" value="Homodimeric domain of signal transducing histidine kinase"/>
    <property type="match status" value="1"/>
</dbReference>
<proteinExistence type="predicted"/>
<dbReference type="FunFam" id="3.30.565.10:FF:000006">
    <property type="entry name" value="Sensor histidine kinase WalK"/>
    <property type="match status" value="1"/>
</dbReference>
<dbReference type="SMART" id="SM00086">
    <property type="entry name" value="PAC"/>
    <property type="match status" value="1"/>
</dbReference>
<evidence type="ECO:0000256" key="7">
    <source>
        <dbReference type="ARBA" id="ARBA00022777"/>
    </source>
</evidence>
<evidence type="ECO:0000259" key="12">
    <source>
        <dbReference type="PROSITE" id="PS50113"/>
    </source>
</evidence>
<dbReference type="GO" id="GO:0009927">
    <property type="term" value="F:histidine phosphotransfer kinase activity"/>
    <property type="evidence" value="ECO:0007669"/>
    <property type="project" value="TreeGrafter"/>
</dbReference>
<dbReference type="InterPro" id="IPR036097">
    <property type="entry name" value="HisK_dim/P_sf"/>
</dbReference>
<protein>
    <recommendedName>
        <fullName evidence="3">histidine kinase</fullName>
        <ecNumber evidence="3">2.7.13.3</ecNumber>
    </recommendedName>
</protein>
<feature type="domain" description="PAS" evidence="11">
    <location>
        <begin position="504"/>
        <end position="574"/>
    </location>
</feature>
<dbReference type="CDD" id="cd00082">
    <property type="entry name" value="HisKA"/>
    <property type="match status" value="1"/>
</dbReference>
<dbReference type="SUPFAM" id="SSF55874">
    <property type="entry name" value="ATPase domain of HSP90 chaperone/DNA topoisomerase II/histidine kinase"/>
    <property type="match status" value="1"/>
</dbReference>
<dbReference type="InterPro" id="IPR042240">
    <property type="entry name" value="CHASE_sf"/>
</dbReference>
<dbReference type="GO" id="GO:0005886">
    <property type="term" value="C:plasma membrane"/>
    <property type="evidence" value="ECO:0007669"/>
    <property type="project" value="TreeGrafter"/>
</dbReference>